<dbReference type="OrthoDB" id="7402425at2"/>
<proteinExistence type="predicted"/>
<name>A0A6I4UU91_9SPHN</name>
<evidence type="ECO:0000313" key="2">
    <source>
        <dbReference type="Proteomes" id="UP000469159"/>
    </source>
</evidence>
<accession>A0A6I4UU91</accession>
<organism evidence="1 2">
    <name type="scientific">Croceibacterium soli</name>
    <dbReference type="NCBI Taxonomy" id="1739690"/>
    <lineage>
        <taxon>Bacteria</taxon>
        <taxon>Pseudomonadati</taxon>
        <taxon>Pseudomonadota</taxon>
        <taxon>Alphaproteobacteria</taxon>
        <taxon>Sphingomonadales</taxon>
        <taxon>Erythrobacteraceae</taxon>
        <taxon>Croceibacterium</taxon>
    </lineage>
</organism>
<dbReference type="EMBL" id="WTYK01000008">
    <property type="protein sequence ID" value="MXP42480.1"/>
    <property type="molecule type" value="Genomic_DNA"/>
</dbReference>
<dbReference type="AlphaFoldDB" id="A0A6I4UU91"/>
<sequence length="301" mass="33880">MQVLAAREAENFVELRIVREPEVAAEVWFKHDAVATLARYTSNPLFRPHEGGVSRAEQEHLRSLWAGRMDGGDVINMLAIDPITGMLEIGSAVEEAEFRRIAAERGWELGPSLKLIFPQPRPPAFAEPSLARHVRVFPRESKAKGIQLTGGYSGRIVLEDGCFRLQPRRSDERGPLVLFGRQTQLGLDDQGYLVVSSEDESRRYRIGEIGSWPGPNSIDDSDPDVRELRQHCGGDPITNVAEPQSERLFSLPSPEWVADYARANSLSYRQAWQQVLGCMKREERRGRGGLSARDMCIRQFN</sequence>
<evidence type="ECO:0000313" key="1">
    <source>
        <dbReference type="EMBL" id="MXP42480.1"/>
    </source>
</evidence>
<comment type="caution">
    <text evidence="1">The sequence shown here is derived from an EMBL/GenBank/DDBJ whole genome shotgun (WGS) entry which is preliminary data.</text>
</comment>
<dbReference type="Proteomes" id="UP000469159">
    <property type="component" value="Unassembled WGS sequence"/>
</dbReference>
<protein>
    <submittedName>
        <fullName evidence="1">Uncharacterized protein</fullName>
    </submittedName>
</protein>
<gene>
    <name evidence="1" type="ORF">GRI75_12600</name>
</gene>
<keyword evidence="2" id="KW-1185">Reference proteome</keyword>
<dbReference type="RefSeq" id="WP_160747340.1">
    <property type="nucleotide sequence ID" value="NZ_WTYK01000008.1"/>
</dbReference>
<reference evidence="1 2" key="1">
    <citation type="submission" date="2019-12" db="EMBL/GenBank/DDBJ databases">
        <title>Genomic-based taxomic classification of the family Erythrobacteraceae.</title>
        <authorList>
            <person name="Xu L."/>
        </authorList>
    </citation>
    <scope>NUCLEOTIDE SEQUENCE [LARGE SCALE GENOMIC DNA]</scope>
    <source>
        <strain evidence="1 2">MCCC 1K02066</strain>
    </source>
</reference>